<reference evidence="1" key="1">
    <citation type="journal article" date="2014" name="Front. Microbiol.">
        <title>High frequency of phylogenetically diverse reductive dehalogenase-homologous genes in deep subseafloor sedimentary metagenomes.</title>
        <authorList>
            <person name="Kawai M."/>
            <person name="Futagami T."/>
            <person name="Toyoda A."/>
            <person name="Takaki Y."/>
            <person name="Nishi S."/>
            <person name="Hori S."/>
            <person name="Arai W."/>
            <person name="Tsubouchi T."/>
            <person name="Morono Y."/>
            <person name="Uchiyama I."/>
            <person name="Ito T."/>
            <person name="Fujiyama A."/>
            <person name="Inagaki F."/>
            <person name="Takami H."/>
        </authorList>
    </citation>
    <scope>NUCLEOTIDE SEQUENCE</scope>
    <source>
        <strain evidence="1">Expedition CK06-06</strain>
    </source>
</reference>
<sequence length="36" mass="4120">LAIEDLDQGEHIIALRIKDDVGNTMYKTFDIDITKN</sequence>
<accession>X1UI73</accession>
<protein>
    <submittedName>
        <fullName evidence="1">Uncharacterized protein</fullName>
    </submittedName>
</protein>
<comment type="caution">
    <text evidence="1">The sequence shown here is derived from an EMBL/GenBank/DDBJ whole genome shotgun (WGS) entry which is preliminary data.</text>
</comment>
<feature type="non-terminal residue" evidence="1">
    <location>
        <position position="1"/>
    </location>
</feature>
<dbReference type="EMBL" id="BARW01018489">
    <property type="protein sequence ID" value="GAI99580.1"/>
    <property type="molecule type" value="Genomic_DNA"/>
</dbReference>
<proteinExistence type="predicted"/>
<name>X1UI73_9ZZZZ</name>
<organism evidence="1">
    <name type="scientific">marine sediment metagenome</name>
    <dbReference type="NCBI Taxonomy" id="412755"/>
    <lineage>
        <taxon>unclassified sequences</taxon>
        <taxon>metagenomes</taxon>
        <taxon>ecological metagenomes</taxon>
    </lineage>
</organism>
<gene>
    <name evidence="1" type="ORF">S12H4_31647</name>
</gene>
<dbReference type="AlphaFoldDB" id="X1UI73"/>
<evidence type="ECO:0000313" key="1">
    <source>
        <dbReference type="EMBL" id="GAI99580.1"/>
    </source>
</evidence>